<comment type="similarity">
    <text evidence="1">Belongs to the FemABX family.</text>
</comment>
<evidence type="ECO:0000256" key="5">
    <source>
        <dbReference type="ARBA" id="ARBA00023315"/>
    </source>
</evidence>
<dbReference type="PANTHER" id="PTHR36174:SF1">
    <property type="entry name" value="LIPID II:GLYCINE GLYCYLTRANSFERASE"/>
    <property type="match status" value="1"/>
</dbReference>
<evidence type="ECO:0000256" key="4">
    <source>
        <dbReference type="ARBA" id="ARBA00022984"/>
    </source>
</evidence>
<dbReference type="Proteomes" id="UP000176951">
    <property type="component" value="Unassembled WGS sequence"/>
</dbReference>
<protein>
    <recommendedName>
        <fullName evidence="9">BioF2-like acetyltransferase domain-containing protein</fullName>
    </recommendedName>
</protein>
<dbReference type="AlphaFoldDB" id="A0A1G2PQK2"/>
<dbReference type="GO" id="GO:0016755">
    <property type="term" value="F:aminoacyltransferase activity"/>
    <property type="evidence" value="ECO:0007669"/>
    <property type="project" value="InterPro"/>
</dbReference>
<dbReference type="GO" id="GO:0009252">
    <property type="term" value="P:peptidoglycan biosynthetic process"/>
    <property type="evidence" value="ECO:0007669"/>
    <property type="project" value="UniProtKB-KW"/>
</dbReference>
<keyword evidence="4" id="KW-0573">Peptidoglycan synthesis</keyword>
<dbReference type="Gene3D" id="3.40.630.30">
    <property type="match status" value="2"/>
</dbReference>
<evidence type="ECO:0000256" key="3">
    <source>
        <dbReference type="ARBA" id="ARBA00022960"/>
    </source>
</evidence>
<keyword evidence="5" id="KW-0012">Acyltransferase</keyword>
<dbReference type="InterPro" id="IPR050644">
    <property type="entry name" value="PG_Glycine_Bridge_Synth"/>
</dbReference>
<dbReference type="InterPro" id="IPR016181">
    <property type="entry name" value="Acyl_CoA_acyltransferase"/>
</dbReference>
<dbReference type="Pfam" id="PF02388">
    <property type="entry name" value="FemAB"/>
    <property type="match status" value="3"/>
</dbReference>
<reference evidence="7 8" key="1">
    <citation type="journal article" date="2016" name="Nat. Commun.">
        <title>Thousands of microbial genomes shed light on interconnected biogeochemical processes in an aquifer system.</title>
        <authorList>
            <person name="Anantharaman K."/>
            <person name="Brown C.T."/>
            <person name="Hug L.A."/>
            <person name="Sharon I."/>
            <person name="Castelle C.J."/>
            <person name="Probst A.J."/>
            <person name="Thomas B.C."/>
            <person name="Singh A."/>
            <person name="Wilkins M.J."/>
            <person name="Karaoz U."/>
            <person name="Brodie E.L."/>
            <person name="Williams K.H."/>
            <person name="Hubbard S.S."/>
            <person name="Banfield J.F."/>
        </authorList>
    </citation>
    <scope>NUCLEOTIDE SEQUENCE [LARGE SCALE GENOMIC DNA]</scope>
</reference>
<proteinExistence type="inferred from homology"/>
<evidence type="ECO:0000256" key="6">
    <source>
        <dbReference type="ARBA" id="ARBA00023316"/>
    </source>
</evidence>
<sequence length="337" mass="39029">MNAGFADKNKWNAFVSAQSGSFLQSSQWAEFQEKIGRKVLFLGSENNVKQWNALAIKQLLPLAQNYLYIPRGPLLRQGYEGQALASVLAEIKGIAKREKSIFVRIDPFYREDLSEALKPFNNLKFKDIGRTIQPKNNLVINLEKSEEYLMGDMHEKTRYNIRLAQKHGVYIKSCTAEEPKENKKIFWKLISETTKRQNIRSYSQKYYDTMIDIFYEAEKQDKLGAFGRTYLTYYKGEPLGAAFVIFFGKRVTYLHGGTSLEHKNVMAPYLLHWEIIRSAKQDGFIEYDLGGIDEQRWPGITRFKKGFGGIIESYPNAIDLPLSDIKYSLYELSRKFL</sequence>
<accession>A0A1G2PQK2</accession>
<gene>
    <name evidence="7" type="ORF">A3A97_04225</name>
</gene>
<keyword evidence="6" id="KW-0961">Cell wall biogenesis/degradation</keyword>
<evidence type="ECO:0000256" key="1">
    <source>
        <dbReference type="ARBA" id="ARBA00009943"/>
    </source>
</evidence>
<evidence type="ECO:0008006" key="9">
    <source>
        <dbReference type="Google" id="ProtNLM"/>
    </source>
</evidence>
<dbReference type="PANTHER" id="PTHR36174">
    <property type="entry name" value="LIPID II:GLYCINE GLYCYLTRANSFERASE"/>
    <property type="match status" value="1"/>
</dbReference>
<dbReference type="GO" id="GO:0008360">
    <property type="term" value="P:regulation of cell shape"/>
    <property type="evidence" value="ECO:0007669"/>
    <property type="project" value="UniProtKB-KW"/>
</dbReference>
<dbReference type="PROSITE" id="PS51191">
    <property type="entry name" value="FEMABX"/>
    <property type="match status" value="1"/>
</dbReference>
<evidence type="ECO:0000313" key="7">
    <source>
        <dbReference type="EMBL" id="OHA50630.1"/>
    </source>
</evidence>
<comment type="caution">
    <text evidence="7">The sequence shown here is derived from an EMBL/GenBank/DDBJ whole genome shotgun (WGS) entry which is preliminary data.</text>
</comment>
<dbReference type="GO" id="GO:0071555">
    <property type="term" value="P:cell wall organization"/>
    <property type="evidence" value="ECO:0007669"/>
    <property type="project" value="UniProtKB-KW"/>
</dbReference>
<organism evidence="7 8">
    <name type="scientific">Candidatus Terrybacteria bacterium RIFCSPLOWO2_01_FULL_40_23</name>
    <dbReference type="NCBI Taxonomy" id="1802366"/>
    <lineage>
        <taxon>Bacteria</taxon>
        <taxon>Candidatus Terryibacteriota</taxon>
    </lineage>
</organism>
<keyword evidence="3" id="KW-0133">Cell shape</keyword>
<evidence type="ECO:0000313" key="8">
    <source>
        <dbReference type="Proteomes" id="UP000176951"/>
    </source>
</evidence>
<dbReference type="InterPro" id="IPR003447">
    <property type="entry name" value="FEMABX"/>
</dbReference>
<name>A0A1G2PQK2_9BACT</name>
<evidence type="ECO:0000256" key="2">
    <source>
        <dbReference type="ARBA" id="ARBA00022679"/>
    </source>
</evidence>
<keyword evidence="2" id="KW-0808">Transferase</keyword>
<dbReference type="EMBL" id="MHSW01000032">
    <property type="protein sequence ID" value="OHA50630.1"/>
    <property type="molecule type" value="Genomic_DNA"/>
</dbReference>
<dbReference type="SUPFAM" id="SSF55729">
    <property type="entry name" value="Acyl-CoA N-acyltransferases (Nat)"/>
    <property type="match status" value="2"/>
</dbReference>